<reference evidence="9" key="2">
    <citation type="journal article" date="2014" name="Mol. Biochem. Parasitol.">
        <title>Capturing the variant surface glycoprotein repertoire (the VSGnome) of Trypanosoma brucei Lister 427.</title>
        <authorList>
            <person name="Cross G.A."/>
            <person name="Kim H.S."/>
            <person name="Wickstead B."/>
        </authorList>
    </citation>
    <scope>NUCLEOTIDE SEQUENCE</scope>
    <source>
        <strain evidence="9">Lister 427</strain>
    </source>
</reference>
<dbReference type="AlphaFoldDB" id="M4SW92"/>
<proteinExistence type="predicted"/>
<dbReference type="Pfam" id="PF10659">
    <property type="entry name" value="Trypan_glycop_C"/>
    <property type="match status" value="1"/>
</dbReference>
<reference evidence="9" key="1">
    <citation type="submission" date="2013-02" db="EMBL/GenBank/DDBJ databases">
        <authorList>
            <person name="Cross G.A.M."/>
            <person name="Kim H.-S."/>
            <person name="Wickstead B."/>
        </authorList>
    </citation>
    <scope>NUCLEOTIDE SEQUENCE</scope>
    <source>
        <strain evidence="9">Lister 427</strain>
    </source>
</reference>
<evidence type="ECO:0000256" key="4">
    <source>
        <dbReference type="ARBA" id="ARBA00022622"/>
    </source>
</evidence>
<dbReference type="InterPro" id="IPR027446">
    <property type="entry name" value="VSG_C_dom_sf"/>
</dbReference>
<keyword evidence="5" id="KW-0472">Membrane</keyword>
<sequence>GVACANCNGTDSGTDCIEYTKTVGKGTIANIQLVKGLLTAANKLMTAGETKAELDGQEAELRPTAKAAWKLMDTLEIITDAAISGPPAQAASVLAAEASCNKQKSISDCKERCKWNENANDKNKKCSLDHVKAAEKTAQACEEAEKATKCARQGTGKTGDKHNCAFRKGKDGKEEPEKEKCCDGSFLVNKKFALMVYDFVSLLAF</sequence>
<accession>M4SW92</accession>
<dbReference type="SUPFAM" id="SSF118251">
    <property type="entry name" value="Variant surface glycoprotein MITAT 1.2, VSG 221, C-terminal domain"/>
    <property type="match status" value="1"/>
</dbReference>
<keyword evidence="6" id="KW-0325">Glycoprotein</keyword>
<name>M4SW92_9TRYP</name>
<feature type="non-terminal residue" evidence="9">
    <location>
        <position position="1"/>
    </location>
</feature>
<evidence type="ECO:0000256" key="3">
    <source>
        <dbReference type="ARBA" id="ARBA00022475"/>
    </source>
</evidence>
<evidence type="ECO:0000256" key="1">
    <source>
        <dbReference type="ARBA" id="ARBA00002523"/>
    </source>
</evidence>
<keyword evidence="3" id="KW-1003">Cell membrane</keyword>
<dbReference type="GO" id="GO:0098552">
    <property type="term" value="C:side of membrane"/>
    <property type="evidence" value="ECO:0007669"/>
    <property type="project" value="UniProtKB-KW"/>
</dbReference>
<evidence type="ECO:0000313" key="9">
    <source>
        <dbReference type="EMBL" id="AGH59012.1"/>
    </source>
</evidence>
<evidence type="ECO:0000256" key="5">
    <source>
        <dbReference type="ARBA" id="ARBA00023136"/>
    </source>
</evidence>
<protein>
    <submittedName>
        <fullName evidence="9">Variant surface glycoprotein 2309</fullName>
    </submittedName>
</protein>
<dbReference type="EMBL" id="KC611581">
    <property type="protein sequence ID" value="AGH59012.1"/>
    <property type="molecule type" value="Genomic_DNA"/>
</dbReference>
<keyword evidence="4" id="KW-0336">GPI-anchor</keyword>
<comment type="subcellular location">
    <subcellularLocation>
        <location evidence="2">Cell membrane</location>
        <topology evidence="2">Lipid-anchor</topology>
        <topology evidence="2">GPI-anchor</topology>
    </subcellularLocation>
</comment>
<evidence type="ECO:0000256" key="6">
    <source>
        <dbReference type="ARBA" id="ARBA00023180"/>
    </source>
</evidence>
<evidence type="ECO:0000259" key="8">
    <source>
        <dbReference type="Pfam" id="PF10659"/>
    </source>
</evidence>
<dbReference type="InterPro" id="IPR019609">
    <property type="entry name" value="Variant_surf_glycoprt_trypan_C"/>
</dbReference>
<comment type="function">
    <text evidence="1">VSG forms a coat on the surface of the parasite. The trypanosome evades the immune response of the host by expressing a series of antigenically distinct VSGs from an estimated 1000 VSG genes.</text>
</comment>
<dbReference type="Gene3D" id="4.10.110.20">
    <property type="entry name" value="Variant surface glycoprotein MITAT 1.2, VSG 221, C-terminal domain"/>
    <property type="match status" value="1"/>
</dbReference>
<keyword evidence="7" id="KW-0449">Lipoprotein</keyword>
<evidence type="ECO:0000256" key="7">
    <source>
        <dbReference type="ARBA" id="ARBA00023288"/>
    </source>
</evidence>
<dbReference type="GO" id="GO:0005886">
    <property type="term" value="C:plasma membrane"/>
    <property type="evidence" value="ECO:0007669"/>
    <property type="project" value="UniProtKB-SubCell"/>
</dbReference>
<organism evidence="9">
    <name type="scientific">Trypanosoma brucei</name>
    <dbReference type="NCBI Taxonomy" id="5691"/>
    <lineage>
        <taxon>Eukaryota</taxon>
        <taxon>Discoba</taxon>
        <taxon>Euglenozoa</taxon>
        <taxon>Kinetoplastea</taxon>
        <taxon>Metakinetoplastina</taxon>
        <taxon>Trypanosomatida</taxon>
        <taxon>Trypanosomatidae</taxon>
        <taxon>Trypanosoma</taxon>
    </lineage>
</organism>
<feature type="domain" description="Trypanosome variant surface glycoprotein C-terminal" evidence="8">
    <location>
        <begin position="100"/>
        <end position="203"/>
    </location>
</feature>
<evidence type="ECO:0000256" key="2">
    <source>
        <dbReference type="ARBA" id="ARBA00004609"/>
    </source>
</evidence>